<sequence length="483" mass="51588">MLKESMSRSVPVRLRAAFRFEPLLIAVPSILFFLLFGVFLLVKTPPYAGPDEPFHWQRVLQIAQGRFLADTLGPNSWGGPIDEAGYLHMIHYFVLIQKHEPVDAAQARALSDHLADKPPADRVLPFPSSASFSPLAYMPQAAFVAAARAWGLGPLEQAHAGRIGNFAVYGLMILAILRALPGGRLVFLALALSPGALQSACSLSADPLNLMLPALMLALVWGYRERGTPLGPWDMAGLVALSAALGLLKLTMAPFAGVVLYLPAAVAGGSTRFRVGLAALCLGVALGIALLWNMAYPFVPGPYWGTGADPAAQLARLRADPVGTLELFAVNAWEWGLMWWRDSYGRYGGHPSPWSGYAPDRWVLPALFVLPLLALCDGARRRDPVVAVGYLLPAPGYVLLIMTAFWIGYTTVGASTIEGVQGRYLLPAQLLVVLALAAAAGPWTPAGLRRGLRLVLFAAALALSGAVLVHALAAWSALWVPAG</sequence>
<feature type="transmembrane region" description="Helical" evidence="1">
    <location>
        <begin position="391"/>
        <end position="412"/>
    </location>
</feature>
<dbReference type="InterPro" id="IPR018674">
    <property type="entry name" value="DUF2142_membrane"/>
</dbReference>
<organism evidence="2 3">
    <name type="scientific">Azospirillum brasilense</name>
    <dbReference type="NCBI Taxonomy" id="192"/>
    <lineage>
        <taxon>Bacteria</taxon>
        <taxon>Pseudomonadati</taxon>
        <taxon>Pseudomonadota</taxon>
        <taxon>Alphaproteobacteria</taxon>
        <taxon>Rhodospirillales</taxon>
        <taxon>Azospirillaceae</taxon>
        <taxon>Azospirillum</taxon>
    </lineage>
</organism>
<evidence type="ECO:0000313" key="3">
    <source>
        <dbReference type="Proteomes" id="UP000316083"/>
    </source>
</evidence>
<accession>A0A560AGM3</accession>
<keyword evidence="1" id="KW-1133">Transmembrane helix</keyword>
<name>A0A560AGM3_AZOBR</name>
<dbReference type="AlphaFoldDB" id="A0A560AGM3"/>
<dbReference type="EMBL" id="VITF01000024">
    <property type="protein sequence ID" value="TWA59511.1"/>
    <property type="molecule type" value="Genomic_DNA"/>
</dbReference>
<reference evidence="2 3" key="1">
    <citation type="submission" date="2019-06" db="EMBL/GenBank/DDBJ databases">
        <title>Genomic Encyclopedia of Type Strains, Phase IV (KMG-V): Genome sequencing to study the core and pangenomes of soil and plant-associated prokaryotes.</title>
        <authorList>
            <person name="Whitman W."/>
        </authorList>
    </citation>
    <scope>NUCLEOTIDE SEQUENCE [LARGE SCALE GENOMIC DNA]</scope>
    <source>
        <strain evidence="2 3">BR 11796</strain>
    </source>
</reference>
<protein>
    <submittedName>
        <fullName evidence="2">Putative membrane protein DUF2142</fullName>
    </submittedName>
</protein>
<evidence type="ECO:0000313" key="2">
    <source>
        <dbReference type="EMBL" id="TWA59511.1"/>
    </source>
</evidence>
<feature type="transmembrane region" description="Helical" evidence="1">
    <location>
        <begin position="362"/>
        <end position="379"/>
    </location>
</feature>
<proteinExistence type="predicted"/>
<feature type="transmembrane region" description="Helical" evidence="1">
    <location>
        <begin position="275"/>
        <end position="295"/>
    </location>
</feature>
<dbReference type="Proteomes" id="UP000316083">
    <property type="component" value="Unassembled WGS sequence"/>
</dbReference>
<feature type="transmembrane region" description="Helical" evidence="1">
    <location>
        <begin position="455"/>
        <end position="480"/>
    </location>
</feature>
<feature type="transmembrane region" description="Helical" evidence="1">
    <location>
        <begin position="424"/>
        <end position="443"/>
    </location>
</feature>
<evidence type="ECO:0000256" key="1">
    <source>
        <dbReference type="SAM" id="Phobius"/>
    </source>
</evidence>
<dbReference type="PROSITE" id="PS00099">
    <property type="entry name" value="THIOLASE_3"/>
    <property type="match status" value="1"/>
</dbReference>
<dbReference type="InterPro" id="IPR020610">
    <property type="entry name" value="Thiolase_AS"/>
</dbReference>
<dbReference type="GO" id="GO:0016747">
    <property type="term" value="F:acyltransferase activity, transferring groups other than amino-acyl groups"/>
    <property type="evidence" value="ECO:0007669"/>
    <property type="project" value="InterPro"/>
</dbReference>
<feature type="transmembrane region" description="Helical" evidence="1">
    <location>
        <begin position="203"/>
        <end position="223"/>
    </location>
</feature>
<keyword evidence="1" id="KW-0472">Membrane</keyword>
<comment type="caution">
    <text evidence="2">The sequence shown here is derived from an EMBL/GenBank/DDBJ whole genome shotgun (WGS) entry which is preliminary data.</text>
</comment>
<keyword evidence="1" id="KW-0812">Transmembrane</keyword>
<gene>
    <name evidence="2" type="ORF">FBZ82_12433</name>
</gene>
<feature type="transmembrane region" description="Helical" evidence="1">
    <location>
        <begin position="20"/>
        <end position="42"/>
    </location>
</feature>
<feature type="transmembrane region" description="Helical" evidence="1">
    <location>
        <begin position="166"/>
        <end position="191"/>
    </location>
</feature>
<dbReference type="Pfam" id="PF09913">
    <property type="entry name" value="DUF2142"/>
    <property type="match status" value="1"/>
</dbReference>
<feature type="transmembrane region" description="Helical" evidence="1">
    <location>
        <begin position="235"/>
        <end position="263"/>
    </location>
</feature>